<evidence type="ECO:0000313" key="6">
    <source>
        <dbReference type="Proteomes" id="UP001596289"/>
    </source>
</evidence>
<dbReference type="PANTHER" id="PTHR44846:SF4">
    <property type="entry name" value="HTH GNTR-TYPE DOMAIN-CONTAINING PROTEIN"/>
    <property type="match status" value="1"/>
</dbReference>
<evidence type="ECO:0000259" key="4">
    <source>
        <dbReference type="PROSITE" id="PS50949"/>
    </source>
</evidence>
<reference evidence="6" key="1">
    <citation type="journal article" date="2019" name="Int. J. Syst. Evol. Microbiol.">
        <title>The Global Catalogue of Microorganisms (GCM) 10K type strain sequencing project: providing services to taxonomists for standard genome sequencing and annotation.</title>
        <authorList>
            <consortium name="The Broad Institute Genomics Platform"/>
            <consortium name="The Broad Institute Genome Sequencing Center for Infectious Disease"/>
            <person name="Wu L."/>
            <person name="Ma J."/>
        </authorList>
    </citation>
    <scope>NUCLEOTIDE SEQUENCE [LARGE SCALE GENOMIC DNA]</scope>
    <source>
        <strain evidence="6">CCM 8904</strain>
    </source>
</reference>
<dbReference type="RefSeq" id="WP_125551423.1">
    <property type="nucleotide sequence ID" value="NZ_JBHSSL010000020.1"/>
</dbReference>
<name>A0ABW1REI7_9LACO</name>
<comment type="caution">
    <text evidence="5">The sequence shown here is derived from an EMBL/GenBank/DDBJ whole genome shotgun (WGS) entry which is preliminary data.</text>
</comment>
<evidence type="ECO:0000313" key="5">
    <source>
        <dbReference type="EMBL" id="MFC6169625.1"/>
    </source>
</evidence>
<dbReference type="PANTHER" id="PTHR44846">
    <property type="entry name" value="MANNOSYL-D-GLYCERATE TRANSPORT/METABOLISM SYSTEM REPRESSOR MNGR-RELATED"/>
    <property type="match status" value="1"/>
</dbReference>
<dbReference type="Gene3D" id="1.10.10.10">
    <property type="entry name" value="Winged helix-like DNA-binding domain superfamily/Winged helix DNA-binding domain"/>
    <property type="match status" value="1"/>
</dbReference>
<dbReference type="SMART" id="SM00345">
    <property type="entry name" value="HTH_GNTR"/>
    <property type="match status" value="1"/>
</dbReference>
<keyword evidence="1" id="KW-0805">Transcription regulation</keyword>
<evidence type="ECO:0000256" key="2">
    <source>
        <dbReference type="ARBA" id="ARBA00023125"/>
    </source>
</evidence>
<gene>
    <name evidence="5" type="ORF">ACFQGP_03405</name>
</gene>
<feature type="domain" description="HTH gntR-type" evidence="4">
    <location>
        <begin position="1"/>
        <end position="68"/>
    </location>
</feature>
<dbReference type="PRINTS" id="PR00035">
    <property type="entry name" value="HTHGNTR"/>
</dbReference>
<dbReference type="Pfam" id="PF07702">
    <property type="entry name" value="UTRA"/>
    <property type="match status" value="1"/>
</dbReference>
<evidence type="ECO:0000256" key="3">
    <source>
        <dbReference type="ARBA" id="ARBA00023163"/>
    </source>
</evidence>
<dbReference type="InterPro" id="IPR036390">
    <property type="entry name" value="WH_DNA-bd_sf"/>
</dbReference>
<keyword evidence="2" id="KW-0238">DNA-binding</keyword>
<dbReference type="InterPro" id="IPR028978">
    <property type="entry name" value="Chorismate_lyase_/UTRA_dom_sf"/>
</dbReference>
<dbReference type="EMBL" id="JBHSSL010000020">
    <property type="protein sequence ID" value="MFC6169625.1"/>
    <property type="molecule type" value="Genomic_DNA"/>
</dbReference>
<dbReference type="SMART" id="SM00866">
    <property type="entry name" value="UTRA"/>
    <property type="match status" value="1"/>
</dbReference>
<dbReference type="SUPFAM" id="SSF64288">
    <property type="entry name" value="Chorismate lyase-like"/>
    <property type="match status" value="1"/>
</dbReference>
<dbReference type="InterPro" id="IPR011663">
    <property type="entry name" value="UTRA"/>
</dbReference>
<proteinExistence type="predicted"/>
<dbReference type="InterPro" id="IPR036388">
    <property type="entry name" value="WH-like_DNA-bd_sf"/>
</dbReference>
<dbReference type="Proteomes" id="UP001596289">
    <property type="component" value="Unassembled WGS sequence"/>
</dbReference>
<sequence>MKKAEFITQDLLSKIFQHNFVAGKLPNQRLLAQQYSVSRDTIQNALRQLEDMGIINSVQGAGIYVKASALQNPLIYNSLTKNPYSHIQSKVIFLHKVHASPEEKRVFSLNSDQYIWIFQRIRIVNMRIVQIETSKMPFYLFQDLDESVIEHSIQKYVQGTELDISHYITSYTPIVIDKHQAELLQCKPHLPAMKIINRCLLKDGKLYEYSEVIAIDYTATYLVPFNKKIHSERQDDTKTHR</sequence>
<dbReference type="CDD" id="cd07377">
    <property type="entry name" value="WHTH_GntR"/>
    <property type="match status" value="1"/>
</dbReference>
<keyword evidence="3" id="KW-0804">Transcription</keyword>
<dbReference type="Pfam" id="PF00392">
    <property type="entry name" value="GntR"/>
    <property type="match status" value="1"/>
</dbReference>
<evidence type="ECO:0000256" key="1">
    <source>
        <dbReference type="ARBA" id="ARBA00023015"/>
    </source>
</evidence>
<dbReference type="Gene3D" id="3.40.1410.10">
    <property type="entry name" value="Chorismate lyase-like"/>
    <property type="match status" value="1"/>
</dbReference>
<organism evidence="5 6">
    <name type="scientific">Loigolactobacillus jiayinensis</name>
    <dbReference type="NCBI Taxonomy" id="2486016"/>
    <lineage>
        <taxon>Bacteria</taxon>
        <taxon>Bacillati</taxon>
        <taxon>Bacillota</taxon>
        <taxon>Bacilli</taxon>
        <taxon>Lactobacillales</taxon>
        <taxon>Lactobacillaceae</taxon>
        <taxon>Loigolactobacillus</taxon>
    </lineage>
</organism>
<dbReference type="InterPro" id="IPR050679">
    <property type="entry name" value="Bact_HTH_transcr_reg"/>
</dbReference>
<dbReference type="SUPFAM" id="SSF46785">
    <property type="entry name" value="Winged helix' DNA-binding domain"/>
    <property type="match status" value="1"/>
</dbReference>
<dbReference type="PROSITE" id="PS50949">
    <property type="entry name" value="HTH_GNTR"/>
    <property type="match status" value="1"/>
</dbReference>
<keyword evidence="6" id="KW-1185">Reference proteome</keyword>
<accession>A0ABW1REI7</accession>
<dbReference type="InterPro" id="IPR000524">
    <property type="entry name" value="Tscrpt_reg_HTH_GntR"/>
</dbReference>
<protein>
    <submittedName>
        <fullName evidence="5">GntR family transcriptional regulator</fullName>
    </submittedName>
</protein>